<dbReference type="GO" id="GO:0031956">
    <property type="term" value="F:medium-chain fatty acid-CoA ligase activity"/>
    <property type="evidence" value="ECO:0007669"/>
    <property type="project" value="TreeGrafter"/>
</dbReference>
<keyword evidence="3" id="KW-1133">Transmembrane helix</keyword>
<dbReference type="CDD" id="cd04433">
    <property type="entry name" value="AFD_class_I"/>
    <property type="match status" value="1"/>
</dbReference>
<keyword evidence="2 6" id="KW-0436">Ligase</keyword>
<dbReference type="GO" id="GO:0006631">
    <property type="term" value="P:fatty acid metabolic process"/>
    <property type="evidence" value="ECO:0007669"/>
    <property type="project" value="TreeGrafter"/>
</dbReference>
<evidence type="ECO:0000259" key="4">
    <source>
        <dbReference type="Pfam" id="PF00501"/>
    </source>
</evidence>
<dbReference type="Proteomes" id="UP000035034">
    <property type="component" value="Unassembled WGS sequence"/>
</dbReference>
<keyword evidence="3" id="KW-0812">Transmembrane</keyword>
<dbReference type="AlphaFoldDB" id="H0QUI4"/>
<dbReference type="Pfam" id="PF00501">
    <property type="entry name" value="AMP-binding"/>
    <property type="match status" value="1"/>
</dbReference>
<evidence type="ECO:0000256" key="3">
    <source>
        <dbReference type="SAM" id="Phobius"/>
    </source>
</evidence>
<dbReference type="PANTHER" id="PTHR43201:SF5">
    <property type="entry name" value="MEDIUM-CHAIN ACYL-COA LIGASE ACSF2, MITOCHONDRIAL"/>
    <property type="match status" value="1"/>
</dbReference>
<gene>
    <name evidence="6" type="ORF">GOEFS_003_00080</name>
</gene>
<dbReference type="InterPro" id="IPR020845">
    <property type="entry name" value="AMP-binding_CS"/>
</dbReference>
<keyword evidence="7" id="KW-1185">Reference proteome</keyword>
<keyword evidence="3" id="KW-0472">Membrane</keyword>
<evidence type="ECO:0000256" key="2">
    <source>
        <dbReference type="ARBA" id="ARBA00022598"/>
    </source>
</evidence>
<organism evidence="6 7">
    <name type="scientific">Gordonia effusa NBRC 100432</name>
    <dbReference type="NCBI Taxonomy" id="1077974"/>
    <lineage>
        <taxon>Bacteria</taxon>
        <taxon>Bacillati</taxon>
        <taxon>Actinomycetota</taxon>
        <taxon>Actinomycetes</taxon>
        <taxon>Mycobacteriales</taxon>
        <taxon>Gordoniaceae</taxon>
        <taxon>Gordonia</taxon>
    </lineage>
</organism>
<comment type="similarity">
    <text evidence="1">Belongs to the ATP-dependent AMP-binding enzyme family.</text>
</comment>
<feature type="domain" description="AMP-dependent synthetase/ligase" evidence="4">
    <location>
        <begin position="49"/>
        <end position="390"/>
    </location>
</feature>
<proteinExistence type="inferred from homology"/>
<comment type="caution">
    <text evidence="6">The sequence shown here is derived from an EMBL/GenBank/DDBJ whole genome shotgun (WGS) entry which is preliminary data.</text>
</comment>
<dbReference type="InterPro" id="IPR045851">
    <property type="entry name" value="AMP-bd_C_sf"/>
</dbReference>
<dbReference type="RefSeq" id="WP_007315823.1">
    <property type="nucleotide sequence ID" value="NZ_BAEH01000003.1"/>
</dbReference>
<accession>H0QUI4</accession>
<evidence type="ECO:0000256" key="1">
    <source>
        <dbReference type="ARBA" id="ARBA00006432"/>
    </source>
</evidence>
<dbReference type="InterPro" id="IPR042099">
    <property type="entry name" value="ANL_N_sf"/>
</dbReference>
<evidence type="ECO:0000259" key="5">
    <source>
        <dbReference type="Pfam" id="PF13193"/>
    </source>
</evidence>
<dbReference type="InterPro" id="IPR000873">
    <property type="entry name" value="AMP-dep_synth/lig_dom"/>
</dbReference>
<dbReference type="InterPro" id="IPR025110">
    <property type="entry name" value="AMP-bd_C"/>
</dbReference>
<dbReference type="Gene3D" id="3.40.50.12780">
    <property type="entry name" value="N-terminal domain of ligase-like"/>
    <property type="match status" value="1"/>
</dbReference>
<dbReference type="eggNOG" id="COG0318">
    <property type="taxonomic scope" value="Bacteria"/>
</dbReference>
<dbReference type="STRING" id="1077974.GOEFS_003_00080"/>
<dbReference type="PANTHER" id="PTHR43201">
    <property type="entry name" value="ACYL-COA SYNTHETASE"/>
    <property type="match status" value="1"/>
</dbReference>
<dbReference type="EMBL" id="BAEH01000003">
    <property type="protein sequence ID" value="GAB16485.1"/>
    <property type="molecule type" value="Genomic_DNA"/>
</dbReference>
<name>H0QUI4_9ACTN</name>
<feature type="domain" description="AMP-binding enzyme C-terminal" evidence="5">
    <location>
        <begin position="439"/>
        <end position="473"/>
    </location>
</feature>
<protein>
    <submittedName>
        <fullName evidence="6">Putative fatty-acid--CoA ligase</fullName>
    </submittedName>
</protein>
<dbReference type="Gene3D" id="3.30.300.30">
    <property type="match status" value="1"/>
</dbReference>
<feature type="non-terminal residue" evidence="6">
    <location>
        <position position="475"/>
    </location>
</feature>
<dbReference type="Pfam" id="PF13193">
    <property type="entry name" value="AMP-binding_C"/>
    <property type="match status" value="1"/>
</dbReference>
<reference evidence="6 7" key="1">
    <citation type="submission" date="2011-12" db="EMBL/GenBank/DDBJ databases">
        <title>Whole genome shotgun sequence of Gordonia effusa NBRC 100432.</title>
        <authorList>
            <person name="Yoshida I."/>
            <person name="Takarada H."/>
            <person name="Hosoyama A."/>
            <person name="Tsuchikane K."/>
            <person name="Katsumata H."/>
            <person name="Yamazaki S."/>
            <person name="Fujita N."/>
        </authorList>
    </citation>
    <scope>NUCLEOTIDE SEQUENCE [LARGE SCALE GENOMIC DNA]</scope>
    <source>
        <strain evidence="6 7">NBRC 100432</strain>
    </source>
</reference>
<evidence type="ECO:0000313" key="6">
    <source>
        <dbReference type="EMBL" id="GAB16485.1"/>
    </source>
</evidence>
<feature type="transmembrane region" description="Helical" evidence="3">
    <location>
        <begin position="225"/>
        <end position="251"/>
    </location>
</feature>
<sequence length="475" mass="49782">MGDEKVLTTALAAAASSRVLRITPTQMYRIARELSAGGGTNPALLLRLAAARWPDRAAIIDDAGTLTYRQVLAAAHATADHLHRRYGVTEGVPVAVMCRNGRGFLGAVFGAALLGADVVLLNTDFRSGTLAATLAAHRITVVLADDEFGDILADANPTIPVMSATRVGDSDAVVRPSSREVSLVILTSGTTGTPKGVPRQPDPSQVLGVATTILWRTKLRTGARVAIAVPFFHAFGLGSVFLSLTLGATMITRQRFDAETTLALVSLHHAHALMAVPIMLARILELPDQVRDRNPVPDLGVVMSGGAPLDPALATRLLDAYGPVLFNGYGSSEVGIGAVATPADLTRAPNTVGRPVAGSPMRILDQHDEVLPAHVTGRVFVGGKLAFEGYSSGDTKPVAHGMTSTGDMGYIDDNGCLYIVGREDDMIVSGGENVYPQAVENALGEHPAILDSAALGVVDDEYGQRLAAFVVIRPL</sequence>
<dbReference type="OrthoDB" id="56621at2"/>
<dbReference type="PROSITE" id="PS00455">
    <property type="entry name" value="AMP_BINDING"/>
    <property type="match status" value="1"/>
</dbReference>
<evidence type="ECO:0000313" key="7">
    <source>
        <dbReference type="Proteomes" id="UP000035034"/>
    </source>
</evidence>
<dbReference type="SUPFAM" id="SSF56801">
    <property type="entry name" value="Acetyl-CoA synthetase-like"/>
    <property type="match status" value="1"/>
</dbReference>